<evidence type="ECO:0000313" key="2">
    <source>
        <dbReference type="EMBL" id="PSN73202.1"/>
    </source>
</evidence>
<dbReference type="Proteomes" id="UP000240883">
    <property type="component" value="Unassembled WGS sequence"/>
</dbReference>
<gene>
    <name evidence="2" type="ORF">BS50DRAFT_616642</name>
</gene>
<feature type="compositionally biased region" description="Gly residues" evidence="1">
    <location>
        <begin position="9"/>
        <end position="20"/>
    </location>
</feature>
<accession>A0A2T2P691</accession>
<reference evidence="2 3" key="1">
    <citation type="journal article" date="2018" name="Front. Microbiol.">
        <title>Genome-Wide Analysis of Corynespora cassiicola Leaf Fall Disease Putative Effectors.</title>
        <authorList>
            <person name="Lopez D."/>
            <person name="Ribeiro S."/>
            <person name="Label P."/>
            <person name="Fumanal B."/>
            <person name="Venisse J.S."/>
            <person name="Kohler A."/>
            <person name="de Oliveira R.R."/>
            <person name="Labutti K."/>
            <person name="Lipzen A."/>
            <person name="Lail K."/>
            <person name="Bauer D."/>
            <person name="Ohm R.A."/>
            <person name="Barry K.W."/>
            <person name="Spatafora J."/>
            <person name="Grigoriev I.V."/>
            <person name="Martin F.M."/>
            <person name="Pujade-Renaud V."/>
        </authorList>
    </citation>
    <scope>NUCLEOTIDE SEQUENCE [LARGE SCALE GENOMIC DNA]</scope>
    <source>
        <strain evidence="2 3">Philippines</strain>
    </source>
</reference>
<proteinExistence type="predicted"/>
<sequence>MPPMEARDGAGGGQIGGRWGGPAADEPGNGNRGAHGEALAMDSAGSGNSMASIPFFRGGQGWAGGIRVDGDGRAEQSRADETRLGERAGCSALGRLPASWDGRPGQAGQAVSQARQVTQT</sequence>
<feature type="compositionally biased region" description="Basic and acidic residues" evidence="1">
    <location>
        <begin position="68"/>
        <end position="86"/>
    </location>
</feature>
<feature type="region of interest" description="Disordered" evidence="1">
    <location>
        <begin position="1"/>
        <end position="120"/>
    </location>
</feature>
<organism evidence="2 3">
    <name type="scientific">Corynespora cassiicola Philippines</name>
    <dbReference type="NCBI Taxonomy" id="1448308"/>
    <lineage>
        <taxon>Eukaryota</taxon>
        <taxon>Fungi</taxon>
        <taxon>Dikarya</taxon>
        <taxon>Ascomycota</taxon>
        <taxon>Pezizomycotina</taxon>
        <taxon>Dothideomycetes</taxon>
        <taxon>Pleosporomycetidae</taxon>
        <taxon>Pleosporales</taxon>
        <taxon>Corynesporascaceae</taxon>
        <taxon>Corynespora</taxon>
    </lineage>
</organism>
<dbReference type="AlphaFoldDB" id="A0A2T2P691"/>
<keyword evidence="3" id="KW-1185">Reference proteome</keyword>
<feature type="compositionally biased region" description="Polar residues" evidence="1">
    <location>
        <begin position="109"/>
        <end position="120"/>
    </location>
</feature>
<evidence type="ECO:0000313" key="3">
    <source>
        <dbReference type="Proteomes" id="UP000240883"/>
    </source>
</evidence>
<protein>
    <submittedName>
        <fullName evidence="2">Uncharacterized protein</fullName>
    </submittedName>
</protein>
<dbReference type="EMBL" id="KZ678129">
    <property type="protein sequence ID" value="PSN73202.1"/>
    <property type="molecule type" value="Genomic_DNA"/>
</dbReference>
<name>A0A2T2P691_CORCC</name>
<evidence type="ECO:0000256" key="1">
    <source>
        <dbReference type="SAM" id="MobiDB-lite"/>
    </source>
</evidence>